<gene>
    <name evidence="2" type="ORF">FA14DRAFT_180117</name>
</gene>
<organism evidence="2 3">
    <name type="scientific">Meira miltonrushii</name>
    <dbReference type="NCBI Taxonomy" id="1280837"/>
    <lineage>
        <taxon>Eukaryota</taxon>
        <taxon>Fungi</taxon>
        <taxon>Dikarya</taxon>
        <taxon>Basidiomycota</taxon>
        <taxon>Ustilaginomycotina</taxon>
        <taxon>Exobasidiomycetes</taxon>
        <taxon>Exobasidiales</taxon>
        <taxon>Brachybasidiaceae</taxon>
        <taxon>Meira</taxon>
    </lineage>
</organism>
<dbReference type="STRING" id="1280837.A0A316VBW5"/>
<dbReference type="InterPro" id="IPR001345">
    <property type="entry name" value="PG/BPGM_mutase_AS"/>
</dbReference>
<dbReference type="SUPFAM" id="SSF53254">
    <property type="entry name" value="Phosphoglycerate mutase-like"/>
    <property type="match status" value="1"/>
</dbReference>
<dbReference type="InParanoid" id="A0A316VBW5"/>
<proteinExistence type="predicted"/>
<dbReference type="RefSeq" id="XP_025353773.1">
    <property type="nucleotide sequence ID" value="XM_025500984.1"/>
</dbReference>
<dbReference type="PROSITE" id="PS00175">
    <property type="entry name" value="PG_MUTASE"/>
    <property type="match status" value="1"/>
</dbReference>
<keyword evidence="3" id="KW-1185">Reference proteome</keyword>
<sequence>MRGIFGLALILALAVNTVSAFSNKVFLIRHGEKPANHNVTGLSAQGEERAQCLRHVFGASSGYDIGYIIVEDYKSDGSRDRPYETVEPLAKDLGLTIDHHCSKDDTKCAKDSIKSYADNNNGNILVCWEHQELGKIGAALGGKFDYPSDHFNLIYEIYHKDLTSNSPYSENCPGLDN</sequence>
<dbReference type="InterPro" id="IPR029033">
    <property type="entry name" value="His_PPase_superfam"/>
</dbReference>
<protein>
    <recommendedName>
        <fullName evidence="4">Phosphoglycerate mutase family protein</fullName>
    </recommendedName>
</protein>
<dbReference type="OrthoDB" id="425925at2759"/>
<feature type="signal peptide" evidence="1">
    <location>
        <begin position="1"/>
        <end position="20"/>
    </location>
</feature>
<dbReference type="GeneID" id="37022765"/>
<feature type="chain" id="PRO_5016264599" description="Phosphoglycerate mutase family protein" evidence="1">
    <location>
        <begin position="21"/>
        <end position="177"/>
    </location>
</feature>
<evidence type="ECO:0000313" key="3">
    <source>
        <dbReference type="Proteomes" id="UP000245771"/>
    </source>
</evidence>
<dbReference type="Gene3D" id="3.40.50.1240">
    <property type="entry name" value="Phosphoglycerate mutase-like"/>
    <property type="match status" value="1"/>
</dbReference>
<evidence type="ECO:0000256" key="1">
    <source>
        <dbReference type="SAM" id="SignalP"/>
    </source>
</evidence>
<dbReference type="GO" id="GO:0003824">
    <property type="term" value="F:catalytic activity"/>
    <property type="evidence" value="ECO:0007669"/>
    <property type="project" value="InterPro"/>
</dbReference>
<name>A0A316VBW5_9BASI</name>
<dbReference type="AlphaFoldDB" id="A0A316VBW5"/>
<evidence type="ECO:0000313" key="2">
    <source>
        <dbReference type="EMBL" id="PWN33471.1"/>
    </source>
</evidence>
<dbReference type="EMBL" id="KZ819604">
    <property type="protein sequence ID" value="PWN33471.1"/>
    <property type="molecule type" value="Genomic_DNA"/>
</dbReference>
<reference evidence="2 3" key="1">
    <citation type="journal article" date="2018" name="Mol. Biol. Evol.">
        <title>Broad Genomic Sampling Reveals a Smut Pathogenic Ancestry of the Fungal Clade Ustilaginomycotina.</title>
        <authorList>
            <person name="Kijpornyongpan T."/>
            <person name="Mondo S.J."/>
            <person name="Barry K."/>
            <person name="Sandor L."/>
            <person name="Lee J."/>
            <person name="Lipzen A."/>
            <person name="Pangilinan J."/>
            <person name="LaButti K."/>
            <person name="Hainaut M."/>
            <person name="Henrissat B."/>
            <person name="Grigoriev I.V."/>
            <person name="Spatafora J.W."/>
            <person name="Aime M.C."/>
        </authorList>
    </citation>
    <scope>NUCLEOTIDE SEQUENCE [LARGE SCALE GENOMIC DNA]</scope>
    <source>
        <strain evidence="2 3">MCA 3882</strain>
    </source>
</reference>
<evidence type="ECO:0008006" key="4">
    <source>
        <dbReference type="Google" id="ProtNLM"/>
    </source>
</evidence>
<accession>A0A316VBW5</accession>
<keyword evidence="1" id="KW-0732">Signal</keyword>
<dbReference type="Proteomes" id="UP000245771">
    <property type="component" value="Unassembled WGS sequence"/>
</dbReference>